<reference evidence="2 3" key="1">
    <citation type="submission" date="2020-10" db="EMBL/GenBank/DDBJ databases">
        <title>Sequencing the genomes of 1000 actinobacteria strains.</title>
        <authorList>
            <person name="Klenk H.-P."/>
        </authorList>
    </citation>
    <scope>NUCLEOTIDE SEQUENCE [LARGE SCALE GENOMIC DNA]</scope>
    <source>
        <strain evidence="2 3">DSM 43173</strain>
    </source>
</reference>
<dbReference type="EMBL" id="JADBEK010000001">
    <property type="protein sequence ID" value="MBE1592675.1"/>
    <property type="molecule type" value="Genomic_DNA"/>
</dbReference>
<dbReference type="RefSeq" id="WP_225964190.1">
    <property type="nucleotide sequence ID" value="NZ_JADBEK010000001.1"/>
</dbReference>
<evidence type="ECO:0000256" key="1">
    <source>
        <dbReference type="SAM" id="MobiDB-lite"/>
    </source>
</evidence>
<dbReference type="Proteomes" id="UP000633509">
    <property type="component" value="Unassembled WGS sequence"/>
</dbReference>
<comment type="caution">
    <text evidence="2">The sequence shown here is derived from an EMBL/GenBank/DDBJ whole genome shotgun (WGS) entry which is preliminary data.</text>
</comment>
<protein>
    <recommendedName>
        <fullName evidence="4">AAA+ ATPase domain-containing protein</fullName>
    </recommendedName>
</protein>
<proteinExistence type="predicted"/>
<evidence type="ECO:0008006" key="4">
    <source>
        <dbReference type="Google" id="ProtNLM"/>
    </source>
</evidence>
<sequence length="425" mass="46880">MSMIQPEPAGQPVSPFVLPVTQPPDRETLAGWQRYRLTRASFQPAPRLTLADYRRLSPRRKALHDLHRTATHVNLPLLETPMSAAVDRLMRFRMQNNALKTKASTQSGLMVSGGGFQGKTETVCDCAAAFEDFLRDLHQELNPDAVAGTRDLHAPVAYVQTPVTAKPKSVCEAILDFFGAPIARGATLPQLCRLVRASLRDHGTRVLILDDVTRLKMHREADQDALDLMRGLMSMNVTLVLVGVGIRQSGLLTGGHYDAASGQWRFLPRKDGKSYFNDEAGTQTDRRFDLIDLDPFRYDSPARIAAWTSHLAGLEDCLRLFHAEPGMLTTGDMPEYLFRRTQGVVGLLERLIEDGCAAAIDNGTEKLTVSLLDDIHIDLRDVPGRDPQAGEIPEVPQPPRPAPAYKRGRNTVFDDRGPASSSSAS</sequence>
<gene>
    <name evidence="2" type="ORF">H4W80_010933</name>
</gene>
<evidence type="ECO:0000313" key="3">
    <source>
        <dbReference type="Proteomes" id="UP000633509"/>
    </source>
</evidence>
<dbReference type="InterPro" id="IPR027417">
    <property type="entry name" value="P-loop_NTPase"/>
</dbReference>
<accession>A0ABR9MJF2</accession>
<evidence type="ECO:0000313" key="2">
    <source>
        <dbReference type="EMBL" id="MBE1592675.1"/>
    </source>
</evidence>
<dbReference type="InterPro" id="IPR008868">
    <property type="entry name" value="TniB"/>
</dbReference>
<dbReference type="Pfam" id="PF05621">
    <property type="entry name" value="TniB"/>
    <property type="match status" value="1"/>
</dbReference>
<dbReference type="Gene3D" id="3.40.50.300">
    <property type="entry name" value="P-loop containing nucleotide triphosphate hydrolases"/>
    <property type="match status" value="1"/>
</dbReference>
<keyword evidence="3" id="KW-1185">Reference proteome</keyword>
<name>A0ABR9MJF2_9ACTN</name>
<organism evidence="2 3">
    <name type="scientific">Nonomuraea angiospora</name>
    <dbReference type="NCBI Taxonomy" id="46172"/>
    <lineage>
        <taxon>Bacteria</taxon>
        <taxon>Bacillati</taxon>
        <taxon>Actinomycetota</taxon>
        <taxon>Actinomycetes</taxon>
        <taxon>Streptosporangiales</taxon>
        <taxon>Streptosporangiaceae</taxon>
        <taxon>Nonomuraea</taxon>
    </lineage>
</organism>
<feature type="region of interest" description="Disordered" evidence="1">
    <location>
        <begin position="382"/>
        <end position="425"/>
    </location>
</feature>